<keyword evidence="4" id="KW-0347">Helicase</keyword>
<dbReference type="Proteomes" id="UP000069705">
    <property type="component" value="Unassembled WGS sequence"/>
</dbReference>
<feature type="compositionally biased region" description="Polar residues" evidence="7">
    <location>
        <begin position="578"/>
        <end position="591"/>
    </location>
</feature>
<dbReference type="InterPro" id="IPR049468">
    <property type="entry name" value="Restrct_endonuc-II-like_dom"/>
</dbReference>
<dbReference type="Gene3D" id="3.40.960.10">
    <property type="entry name" value="VSR Endonuclease"/>
    <property type="match status" value="1"/>
</dbReference>
<feature type="coiled-coil region" evidence="6">
    <location>
        <begin position="484"/>
        <end position="511"/>
    </location>
</feature>
<keyword evidence="2" id="KW-0547">Nucleotide-binding</keyword>
<dbReference type="Gene3D" id="3.40.50.300">
    <property type="entry name" value="P-loop containing nucleotide triphosphate hydrolases"/>
    <property type="match status" value="3"/>
</dbReference>
<comment type="similarity">
    <text evidence="1">Belongs to the DNA2/NAM7 helicase family.</text>
</comment>
<name>A0A100WP27_MYCFO</name>
<dbReference type="GO" id="GO:0043139">
    <property type="term" value="F:5'-3' DNA helicase activity"/>
    <property type="evidence" value="ECO:0007669"/>
    <property type="project" value="TreeGrafter"/>
</dbReference>
<dbReference type="InterPro" id="IPR041679">
    <property type="entry name" value="DNA2/NAM7-like_C"/>
</dbReference>
<dbReference type="InterPro" id="IPR050534">
    <property type="entry name" value="Coronavir_polyprotein_1ab"/>
</dbReference>
<dbReference type="InterPro" id="IPR047187">
    <property type="entry name" value="SF1_C_Upf1"/>
</dbReference>
<dbReference type="InterPro" id="IPR027417">
    <property type="entry name" value="P-loop_NTPase"/>
</dbReference>
<dbReference type="InterPro" id="IPR041677">
    <property type="entry name" value="DNA2/NAM7_AAA_11"/>
</dbReference>
<proteinExistence type="inferred from homology"/>
<sequence length="1771" mass="196615">MAAEHETENERLVRRAVNLFSFLGRAQQLLVKPVRTVDKFEDAMWFVDLPDHEAIRSAHRVAELTPDTPLLTVDRVAKLDPPPLPHKLVVWVPDGIDDAEKEPTLREAIFREEPVPAEEREDGEPEVVNRRVDITEHPEISEAFDAWLTDWRLWAEKERRDAVVRDIYKDLFTVHLKATDHSEEFELVLGVGCLTWRPDSHEQVQRHVATAPIAIGFDENSGRLTVTQVSAPDAVSIELDMLDPALISTPAKIDEIRAMAAEYDGHLLDQPAIGEICRRLIHRLDADAEYDEEAAQAPSGSSPRGAFAPAIILRRRTNRGMVQIYEQIVAQIQQAGEVPKGILPLVDPNRQPESAPSTDVYGAVVTVDDEDFLPLPVNDKQRQIIERVDIRAQTVVQGPPGTGKTHTAAALASHLLAQGKRVLITAQTDRALKEVRAKLPREIQSLAVAVIGQSRSDMADLRTAVDNISRRADDFDPADSQRSIARHLARIDDLRRQRAELRNRLLTVRQQEVEPRTDGPAQGTLAAIAYDHLQHEADCEWIRAFEVDPTGAGTTVSTEEIQRWRSVLRDEDVASNEPEATSSLPDTASLTTPEDFANLAAAEQQASARKDQFGELLSHDSFGFVRSLSTELRDELRARVSSLAEQAGNLERRQEAWMNDALHDVRSGRQQAWVARSAQVKSLVETAGTLTRRIGPTTSVTVAGGDFGVHQQIAKSLLAHVESGSVIKTRPDGSPKVGAFTSKTVKLAEPFFAAVKINDLPATTKEQLATFIDWVDASRTVSALDQAWPVNVVIPDEDTLDEKVQWHVTEVAQLDKVLALGDQLEAERQWFQTNKLPVPDWNKLEDIRRYADLVEAAAAADDAVAAATPVERLHGYLRTQAQLPTRPPITMELLAAVRDRDVDAYAAAHARLHHLYDVSRAVAERDRIRRELDRSAPVLASEIAANPAAAEWDSRLGTYEEAWQWEMTGRWILAQDSEDANALKVSLNAVEDQIRHEVEHLAAARAWGHAVAPDRLTGAARANLTQYAQLVSRLGKGTGKYAAKQRVAIAEAMDRCRPSVPVWIMPLYRIAEQVHVEPNLYDVVIVDEASQAGLEASFLQYLAPKMVVIGDDKQVSPSAVGVDQQQVRDLANMYLSDDPYRESWLDPKRSYFDEANMRFGGRITLTEHRRCVPEIIGFSNRIAYEPEGIRLVPVRQFGAERLDPIKVAYLSDGFEAPNKTNLVEAEAIVDQIRKCLAEPQYDGATFGVISLLGKEQAKLIEGKLLDAVPPEEWRARELRCGDASDFQGSERDVMFLSMVKAPEEGKRMGVLTQPQYVQRFNVAASRAKDQMWVYHSMPREALTNTECVRFQLLDYCYGTANRLHSDGDTLSTAVPDDVRVPPFDSLFEQRVFNRLIDRGYTVLPQVEAMGYRIDMVVMGAKGRLAIECDGDFWHGPEQYEADLARQRELERCGWEFHRIRESVFYADMPGTLQGLWDTLDELSIHTADWVDPTAVEDKLAETDGHAIEEELKELVETQGAEIVSAQTGAPVRALSAAGGSGERSGADAGVEEPAVVSPPVTSEPTQSSGRHRVAEDEENEAEQPTSEQSGAADPRPGELAPYVAFNRTLPPIQGAPLTELVANVIRVVEAEGPVLGHRVHDAYRDAYGGQRVGKELARLLNRAIELAVRRGQIIADNPLNEPGVKPRTFRLPSQPEVLLRELGPRTLNLVPPAELAVHLAEFASIDDLSDDEAFRAVLDVLGLKRLTDNVRSVLSDALKLVPDTGRGEWES</sequence>
<evidence type="ECO:0000313" key="11">
    <source>
        <dbReference type="EMBL" id="GAT01848.1"/>
    </source>
</evidence>
<feature type="domain" description="Restriction endonuclease type II-like" evidence="10">
    <location>
        <begin position="1387"/>
        <end position="1479"/>
    </location>
</feature>
<evidence type="ECO:0000259" key="8">
    <source>
        <dbReference type="Pfam" id="PF13086"/>
    </source>
</evidence>
<keyword evidence="3" id="KW-0378">Hydrolase</keyword>
<dbReference type="RefSeq" id="WP_064774122.1">
    <property type="nucleotide sequence ID" value="NZ_BCSZ01000019.1"/>
</dbReference>
<evidence type="ECO:0000256" key="2">
    <source>
        <dbReference type="ARBA" id="ARBA00022741"/>
    </source>
</evidence>
<evidence type="ECO:0000259" key="9">
    <source>
        <dbReference type="Pfam" id="PF13087"/>
    </source>
</evidence>
<dbReference type="Pfam" id="PF13086">
    <property type="entry name" value="AAA_11"/>
    <property type="match status" value="1"/>
</dbReference>
<evidence type="ECO:0000313" key="12">
    <source>
        <dbReference type="Proteomes" id="UP000069705"/>
    </source>
</evidence>
<feature type="domain" description="DNA2/NAM7 helicase-like C-terminal" evidence="9">
    <location>
        <begin position="1215"/>
        <end position="1333"/>
    </location>
</feature>
<feature type="domain" description="DNA2/NAM7 helicase helicase" evidence="8">
    <location>
        <begin position="377"/>
        <end position="505"/>
    </location>
</feature>
<evidence type="ECO:0000259" key="10">
    <source>
        <dbReference type="Pfam" id="PF18741"/>
    </source>
</evidence>
<evidence type="ECO:0000256" key="3">
    <source>
        <dbReference type="ARBA" id="ARBA00022801"/>
    </source>
</evidence>
<dbReference type="EMBL" id="BCSZ01000019">
    <property type="protein sequence ID" value="GAT01848.1"/>
    <property type="molecule type" value="Genomic_DNA"/>
</dbReference>
<dbReference type="PANTHER" id="PTHR43788">
    <property type="entry name" value="DNA2/NAM7 HELICASE FAMILY MEMBER"/>
    <property type="match status" value="1"/>
</dbReference>
<evidence type="ECO:0000256" key="7">
    <source>
        <dbReference type="SAM" id="MobiDB-lite"/>
    </source>
</evidence>
<dbReference type="SUPFAM" id="SSF52980">
    <property type="entry name" value="Restriction endonuclease-like"/>
    <property type="match status" value="1"/>
</dbReference>
<accession>A0A100WP27</accession>
<evidence type="ECO:0000256" key="4">
    <source>
        <dbReference type="ARBA" id="ARBA00022806"/>
    </source>
</evidence>
<feature type="region of interest" description="Disordered" evidence="7">
    <location>
        <begin position="1533"/>
        <end position="1598"/>
    </location>
</feature>
<evidence type="ECO:0000256" key="6">
    <source>
        <dbReference type="SAM" id="Coils"/>
    </source>
</evidence>
<dbReference type="GO" id="GO:0005524">
    <property type="term" value="F:ATP binding"/>
    <property type="evidence" value="ECO:0007669"/>
    <property type="project" value="UniProtKB-KW"/>
</dbReference>
<evidence type="ECO:0000256" key="1">
    <source>
        <dbReference type="ARBA" id="ARBA00007913"/>
    </source>
</evidence>
<protein>
    <submittedName>
        <fullName evidence="11">IstB-like ATP binding protein</fullName>
    </submittedName>
</protein>
<reference evidence="11 12" key="1">
    <citation type="journal article" date="2016" name="Genome Announc.">
        <title>Draft Genome Sequences of Five Rapidly Growing Mycobacterium Species, M. thermoresistibile, M. fortuitum subsp. acetamidolyticum, M. canariasense, M. brisbanense, and M. novocastrense.</title>
        <authorList>
            <person name="Katahira K."/>
            <person name="Ogura Y."/>
            <person name="Gotoh Y."/>
            <person name="Hayashi T."/>
        </authorList>
    </citation>
    <scope>NUCLEOTIDE SEQUENCE [LARGE SCALE GENOMIC DNA]</scope>
    <source>
        <strain evidence="11 12">JCM6368</strain>
    </source>
</reference>
<keyword evidence="5" id="KW-0067">ATP-binding</keyword>
<dbReference type="PANTHER" id="PTHR43788:SF8">
    <property type="entry name" value="DNA-BINDING PROTEIN SMUBP-2"/>
    <property type="match status" value="1"/>
</dbReference>
<organism evidence="11 12">
    <name type="scientific">Mycolicibacterium fortuitum subsp. acetamidolyticum</name>
    <dbReference type="NCBI Taxonomy" id="144550"/>
    <lineage>
        <taxon>Bacteria</taxon>
        <taxon>Bacillati</taxon>
        <taxon>Actinomycetota</taxon>
        <taxon>Actinomycetes</taxon>
        <taxon>Mycobacteriales</taxon>
        <taxon>Mycobacteriaceae</taxon>
        <taxon>Mycolicibacterium</taxon>
    </lineage>
</organism>
<comment type="caution">
    <text evidence="11">The sequence shown here is derived from an EMBL/GenBank/DDBJ whole genome shotgun (WGS) entry which is preliminary data.</text>
</comment>
<feature type="compositionally biased region" description="Polar residues" evidence="7">
    <location>
        <begin position="1559"/>
        <end position="1568"/>
    </location>
</feature>
<gene>
    <name evidence="11" type="ORF">RMCFA_1960</name>
</gene>
<dbReference type="Pfam" id="PF18741">
    <property type="entry name" value="MTES_1575"/>
    <property type="match status" value="1"/>
</dbReference>
<dbReference type="Pfam" id="PF13087">
    <property type="entry name" value="AAA_12"/>
    <property type="match status" value="1"/>
</dbReference>
<dbReference type="GO" id="GO:0016787">
    <property type="term" value="F:hydrolase activity"/>
    <property type="evidence" value="ECO:0007669"/>
    <property type="project" value="UniProtKB-KW"/>
</dbReference>
<feature type="region of interest" description="Disordered" evidence="7">
    <location>
        <begin position="570"/>
        <end position="591"/>
    </location>
</feature>
<evidence type="ECO:0000256" key="5">
    <source>
        <dbReference type="ARBA" id="ARBA00022840"/>
    </source>
</evidence>
<reference evidence="12" key="2">
    <citation type="submission" date="2016-02" db="EMBL/GenBank/DDBJ databases">
        <title>Draft genome sequence of five rapidly growing Mycobacterium species.</title>
        <authorList>
            <person name="Katahira K."/>
            <person name="Gotou Y."/>
            <person name="Iida K."/>
            <person name="Ogura Y."/>
            <person name="Hayashi T."/>
        </authorList>
    </citation>
    <scope>NUCLEOTIDE SEQUENCE [LARGE SCALE GENOMIC DNA]</scope>
    <source>
        <strain evidence="12">JCM6368</strain>
    </source>
</reference>
<dbReference type="CDD" id="cd18808">
    <property type="entry name" value="SF1_C_Upf1"/>
    <property type="match status" value="1"/>
</dbReference>
<dbReference type="InterPro" id="IPR011335">
    <property type="entry name" value="Restrct_endonuc-II-like"/>
</dbReference>
<keyword evidence="6" id="KW-0175">Coiled coil</keyword>
<dbReference type="SUPFAM" id="SSF52540">
    <property type="entry name" value="P-loop containing nucleoside triphosphate hydrolases"/>
    <property type="match status" value="1"/>
</dbReference>